<dbReference type="PANTHER" id="PTHR21301:SF10">
    <property type="entry name" value="REVERSE TRANSCRIPTASE DOMAIN-CONTAINING PROTEIN"/>
    <property type="match status" value="1"/>
</dbReference>
<comment type="caution">
    <text evidence="2">The sequence shown here is derived from an EMBL/GenBank/DDBJ whole genome shotgun (WGS) entry which is preliminary data.</text>
</comment>
<reference evidence="3" key="1">
    <citation type="submission" date="2020-01" db="EMBL/GenBank/DDBJ databases">
        <title>Draft genome sequence of the Termite Coptotermes fromosanus.</title>
        <authorList>
            <person name="Itakura S."/>
            <person name="Yosikawa Y."/>
            <person name="Umezawa K."/>
        </authorList>
    </citation>
    <scope>NUCLEOTIDE SEQUENCE [LARGE SCALE GENOMIC DNA]</scope>
</reference>
<protein>
    <recommendedName>
        <fullName evidence="1">Reverse transcriptase domain-containing protein</fullName>
    </recommendedName>
</protein>
<accession>A0A6L2PAV1</accession>
<sequence length="264" mass="30671">MLALKAETAISKLQITEQEPIRHLVATNIPNLCKKYETAAYSNKKDQYERTINDTNKKLLDNNARKNALAYNLVKFTATNIGKYIPLPNAFNVRNSIELNDDIKKTDLDDKLRFISFDIQNMYTNISVEELLDNTDAQFRQNNIDIHTRYEIVWCCDAVLKQNYFLKGNTLYMQNDDLAMGSPTSSLFSKIYLQSLEYSKIVDILTRHHIIGYLRYINDILMMFQSEKMDIHKVLEDCNNINSKLKFTIEEKDSSINLLDLSIT</sequence>
<dbReference type="PANTHER" id="PTHR21301">
    <property type="entry name" value="REVERSE TRANSCRIPTASE"/>
    <property type="match status" value="1"/>
</dbReference>
<proteinExistence type="predicted"/>
<dbReference type="EMBL" id="BLKM01010242">
    <property type="protein sequence ID" value="GFG29549.1"/>
    <property type="molecule type" value="Genomic_DNA"/>
</dbReference>
<evidence type="ECO:0000259" key="1">
    <source>
        <dbReference type="PROSITE" id="PS50878"/>
    </source>
</evidence>
<feature type="domain" description="Reverse transcriptase" evidence="1">
    <location>
        <begin position="1"/>
        <end position="264"/>
    </location>
</feature>
<dbReference type="InterPro" id="IPR000477">
    <property type="entry name" value="RT_dom"/>
</dbReference>
<dbReference type="PROSITE" id="PS50878">
    <property type="entry name" value="RT_POL"/>
    <property type="match status" value="1"/>
</dbReference>
<dbReference type="AlphaFoldDB" id="A0A6L2PAV1"/>
<dbReference type="Proteomes" id="UP000502823">
    <property type="component" value="Unassembled WGS sequence"/>
</dbReference>
<dbReference type="OrthoDB" id="6782675at2759"/>
<name>A0A6L2PAV1_COPFO</name>
<organism evidence="2 3">
    <name type="scientific">Coptotermes formosanus</name>
    <name type="common">Formosan subterranean termite</name>
    <dbReference type="NCBI Taxonomy" id="36987"/>
    <lineage>
        <taxon>Eukaryota</taxon>
        <taxon>Metazoa</taxon>
        <taxon>Ecdysozoa</taxon>
        <taxon>Arthropoda</taxon>
        <taxon>Hexapoda</taxon>
        <taxon>Insecta</taxon>
        <taxon>Pterygota</taxon>
        <taxon>Neoptera</taxon>
        <taxon>Polyneoptera</taxon>
        <taxon>Dictyoptera</taxon>
        <taxon>Blattodea</taxon>
        <taxon>Blattoidea</taxon>
        <taxon>Termitoidae</taxon>
        <taxon>Rhinotermitidae</taxon>
        <taxon>Coptotermes</taxon>
    </lineage>
</organism>
<dbReference type="InParanoid" id="A0A6L2PAV1"/>
<gene>
    <name evidence="2" type="ORF">Cfor_04665</name>
</gene>
<evidence type="ECO:0000313" key="2">
    <source>
        <dbReference type="EMBL" id="GFG29549.1"/>
    </source>
</evidence>
<evidence type="ECO:0000313" key="3">
    <source>
        <dbReference type="Proteomes" id="UP000502823"/>
    </source>
</evidence>
<keyword evidence="3" id="KW-1185">Reference proteome</keyword>